<sequence length="237" mass="27412">MDPTSSNVHGLLQTIGRTRYLSVVYQDLLSTQRNHTSDYGAQNKTYRVCDEMPAKFGGRQNYWRFLDGQNLVRFSPTMDLATVVAKLFDHPHPGTHHQRERTHLECFTQPCSIDLLCRTILSLLRERNSNSGRDSGKKFMKQSQPDRVDWTVRRRANRAKQLRYLYTSISSTSQQSYRTISDDKEYVPNFEQAASPGLEIVNTTEHDEAELYNWSQNLPSTLTGVDESECFTVHNWL</sequence>
<keyword evidence="2" id="KW-1185">Reference proteome</keyword>
<comment type="caution">
    <text evidence="1">The sequence shown here is derived from an EMBL/GenBank/DDBJ whole genome shotgun (WGS) entry which is preliminary data.</text>
</comment>
<protein>
    <submittedName>
        <fullName evidence="1">Uncharacterized protein</fullName>
    </submittedName>
</protein>
<proteinExistence type="predicted"/>
<organism evidence="1 2">
    <name type="scientific">Fasciolopsis buskii</name>
    <dbReference type="NCBI Taxonomy" id="27845"/>
    <lineage>
        <taxon>Eukaryota</taxon>
        <taxon>Metazoa</taxon>
        <taxon>Spiralia</taxon>
        <taxon>Lophotrochozoa</taxon>
        <taxon>Platyhelminthes</taxon>
        <taxon>Trematoda</taxon>
        <taxon>Digenea</taxon>
        <taxon>Plagiorchiida</taxon>
        <taxon>Echinostomata</taxon>
        <taxon>Echinostomatoidea</taxon>
        <taxon>Fasciolidae</taxon>
        <taxon>Fasciolopsis</taxon>
    </lineage>
</organism>
<evidence type="ECO:0000313" key="2">
    <source>
        <dbReference type="Proteomes" id="UP000728185"/>
    </source>
</evidence>
<accession>A0A8E0RTU9</accession>
<dbReference type="EMBL" id="LUCM01004968">
    <property type="protein sequence ID" value="KAA0193540.1"/>
    <property type="molecule type" value="Genomic_DNA"/>
</dbReference>
<gene>
    <name evidence="1" type="ORF">FBUS_01693</name>
</gene>
<reference evidence="1" key="1">
    <citation type="submission" date="2019-05" db="EMBL/GenBank/DDBJ databases">
        <title>Annotation for the trematode Fasciolopsis buski.</title>
        <authorList>
            <person name="Choi Y.-J."/>
        </authorList>
    </citation>
    <scope>NUCLEOTIDE SEQUENCE</scope>
    <source>
        <strain evidence="1">HT</strain>
        <tissue evidence="1">Whole worm</tissue>
    </source>
</reference>
<evidence type="ECO:0000313" key="1">
    <source>
        <dbReference type="EMBL" id="KAA0193540.1"/>
    </source>
</evidence>
<dbReference type="AlphaFoldDB" id="A0A8E0RTU9"/>
<dbReference type="OrthoDB" id="10006090at2759"/>
<dbReference type="Proteomes" id="UP000728185">
    <property type="component" value="Unassembled WGS sequence"/>
</dbReference>
<name>A0A8E0RTU9_9TREM</name>